<dbReference type="EMBL" id="WMBC01000004">
    <property type="protein sequence ID" value="MTD61023.1"/>
    <property type="molecule type" value="Genomic_DNA"/>
</dbReference>
<evidence type="ECO:0000256" key="1">
    <source>
        <dbReference type="ARBA" id="ARBA00007957"/>
    </source>
</evidence>
<comment type="cofactor">
    <cofactor evidence="7">
        <name>Zn(2+)</name>
        <dbReference type="ChEBI" id="CHEBI:29105"/>
    </cofactor>
    <text evidence="7">Binds 1 zinc ion per subunit.</text>
</comment>
<dbReference type="Pfam" id="PF01475">
    <property type="entry name" value="FUR"/>
    <property type="match status" value="1"/>
</dbReference>
<keyword evidence="3 7" id="KW-0862">Zinc</keyword>
<reference evidence="8 9" key="1">
    <citation type="submission" date="2019-11" db="EMBL/GenBank/DDBJ databases">
        <title>Draft genome sequence of Blautia luti DSM 14534T, isolated from human stool.</title>
        <authorList>
            <person name="Ortiz R."/>
            <person name="Melis-Arcos F."/>
            <person name="Covarrubias P."/>
            <person name="Cardenas J.P."/>
            <person name="Perez-Donoso J."/>
            <person name="Almonacid D."/>
        </authorList>
    </citation>
    <scope>NUCLEOTIDE SEQUENCE [LARGE SCALE GENOMIC DNA]</scope>
    <source>
        <strain evidence="8 9">DSM 14534</strain>
    </source>
</reference>
<dbReference type="CDD" id="cd07153">
    <property type="entry name" value="Fur_like"/>
    <property type="match status" value="1"/>
</dbReference>
<sequence length="135" mass="15822">MTNRRNTIQKDLVKNAVYEMKRHVTANEVYEFLKKEYPTIGKGTVYRNLDILSEEGALRKVEVPDGANRFDITLKNHYHVRCIKCGEVSDVDMEEIPDLMKRIHDTHGIDFLEYDISFKGICPRCREKMKEEQNG</sequence>
<evidence type="ECO:0000256" key="5">
    <source>
        <dbReference type="ARBA" id="ARBA00023125"/>
    </source>
</evidence>
<evidence type="ECO:0000313" key="8">
    <source>
        <dbReference type="EMBL" id="MTD61023.1"/>
    </source>
</evidence>
<dbReference type="Gene3D" id="3.30.1490.190">
    <property type="match status" value="1"/>
</dbReference>
<evidence type="ECO:0000313" key="9">
    <source>
        <dbReference type="Proteomes" id="UP000437824"/>
    </source>
</evidence>
<accession>A0A844GG67</accession>
<dbReference type="GO" id="GO:1900376">
    <property type="term" value="P:regulation of secondary metabolite biosynthetic process"/>
    <property type="evidence" value="ECO:0007669"/>
    <property type="project" value="TreeGrafter"/>
</dbReference>
<feature type="binding site" evidence="7">
    <location>
        <position position="125"/>
    </location>
    <ligand>
        <name>Zn(2+)</name>
        <dbReference type="ChEBI" id="CHEBI:29105"/>
    </ligand>
</feature>
<feature type="binding site" evidence="7">
    <location>
        <position position="85"/>
    </location>
    <ligand>
        <name>Zn(2+)</name>
        <dbReference type="ChEBI" id="CHEBI:29105"/>
    </ligand>
</feature>
<dbReference type="PANTHER" id="PTHR33202:SF7">
    <property type="entry name" value="FERRIC UPTAKE REGULATION PROTEIN"/>
    <property type="match status" value="1"/>
</dbReference>
<dbReference type="SUPFAM" id="SSF46785">
    <property type="entry name" value="Winged helix' DNA-binding domain"/>
    <property type="match status" value="1"/>
</dbReference>
<keyword evidence="7" id="KW-0479">Metal-binding</keyword>
<dbReference type="InterPro" id="IPR036390">
    <property type="entry name" value="WH_DNA-bd_sf"/>
</dbReference>
<dbReference type="InterPro" id="IPR043135">
    <property type="entry name" value="Fur_C"/>
</dbReference>
<comment type="similarity">
    <text evidence="1">Belongs to the Fur family.</text>
</comment>
<keyword evidence="6" id="KW-0804">Transcription</keyword>
<evidence type="ECO:0000256" key="3">
    <source>
        <dbReference type="ARBA" id="ARBA00022833"/>
    </source>
</evidence>
<evidence type="ECO:0000256" key="7">
    <source>
        <dbReference type="PIRSR" id="PIRSR602481-1"/>
    </source>
</evidence>
<dbReference type="GO" id="GO:0000976">
    <property type="term" value="F:transcription cis-regulatory region binding"/>
    <property type="evidence" value="ECO:0007669"/>
    <property type="project" value="TreeGrafter"/>
</dbReference>
<protein>
    <submittedName>
        <fullName evidence="8">Transcriptional repressor</fullName>
    </submittedName>
</protein>
<dbReference type="Gene3D" id="1.10.10.10">
    <property type="entry name" value="Winged helix-like DNA-binding domain superfamily/Winged helix DNA-binding domain"/>
    <property type="match status" value="1"/>
</dbReference>
<keyword evidence="4" id="KW-0805">Transcription regulation</keyword>
<comment type="caution">
    <text evidence="8">The sequence shown here is derived from an EMBL/GenBank/DDBJ whole genome shotgun (WGS) entry which is preliminary data.</text>
</comment>
<proteinExistence type="inferred from homology"/>
<dbReference type="InterPro" id="IPR002481">
    <property type="entry name" value="FUR"/>
</dbReference>
<dbReference type="GO" id="GO:0045892">
    <property type="term" value="P:negative regulation of DNA-templated transcription"/>
    <property type="evidence" value="ECO:0007669"/>
    <property type="project" value="TreeGrafter"/>
</dbReference>
<dbReference type="GO" id="GO:0008270">
    <property type="term" value="F:zinc ion binding"/>
    <property type="evidence" value="ECO:0007669"/>
    <property type="project" value="TreeGrafter"/>
</dbReference>
<evidence type="ECO:0000256" key="4">
    <source>
        <dbReference type="ARBA" id="ARBA00023015"/>
    </source>
</evidence>
<keyword evidence="5" id="KW-0238">DNA-binding</keyword>
<organism evidence="8 9">
    <name type="scientific">Blautia luti DSM 14534 = JCM 17040</name>
    <dbReference type="NCBI Taxonomy" id="649762"/>
    <lineage>
        <taxon>Bacteria</taxon>
        <taxon>Bacillati</taxon>
        <taxon>Bacillota</taxon>
        <taxon>Clostridia</taxon>
        <taxon>Lachnospirales</taxon>
        <taxon>Lachnospiraceae</taxon>
        <taxon>Blautia</taxon>
    </lineage>
</organism>
<dbReference type="GO" id="GO:0003700">
    <property type="term" value="F:DNA-binding transcription factor activity"/>
    <property type="evidence" value="ECO:0007669"/>
    <property type="project" value="InterPro"/>
</dbReference>
<dbReference type="Proteomes" id="UP000437824">
    <property type="component" value="Unassembled WGS sequence"/>
</dbReference>
<keyword evidence="2" id="KW-0678">Repressor</keyword>
<evidence type="ECO:0000256" key="2">
    <source>
        <dbReference type="ARBA" id="ARBA00022491"/>
    </source>
</evidence>
<dbReference type="PANTHER" id="PTHR33202">
    <property type="entry name" value="ZINC UPTAKE REGULATION PROTEIN"/>
    <property type="match status" value="1"/>
</dbReference>
<feature type="binding site" evidence="7">
    <location>
        <position position="82"/>
    </location>
    <ligand>
        <name>Zn(2+)</name>
        <dbReference type="ChEBI" id="CHEBI:29105"/>
    </ligand>
</feature>
<evidence type="ECO:0000256" key="6">
    <source>
        <dbReference type="ARBA" id="ARBA00023163"/>
    </source>
</evidence>
<gene>
    <name evidence="8" type="ORF">GKZ57_07020</name>
</gene>
<feature type="binding site" evidence="7">
    <location>
        <position position="122"/>
    </location>
    <ligand>
        <name>Zn(2+)</name>
        <dbReference type="ChEBI" id="CHEBI:29105"/>
    </ligand>
</feature>
<dbReference type="InterPro" id="IPR036388">
    <property type="entry name" value="WH-like_DNA-bd_sf"/>
</dbReference>
<name>A0A844GG67_9FIRM</name>
<dbReference type="AlphaFoldDB" id="A0A844GG67"/>
<dbReference type="RefSeq" id="WP_117450067.1">
    <property type="nucleotide sequence ID" value="NZ_WMBC01000004.1"/>
</dbReference>